<dbReference type="RefSeq" id="WP_072742667.1">
    <property type="nucleotide sequence ID" value="NZ_FQXR01000002.1"/>
</dbReference>
<keyword evidence="3" id="KW-1003">Cell membrane</keyword>
<keyword evidence="6 7" id="KW-0472">Membrane</keyword>
<protein>
    <submittedName>
        <fullName evidence="9">Peptide/nickel transport system permease protein</fullName>
    </submittedName>
</protein>
<gene>
    <name evidence="9" type="ORF">SAMN02745180_00199</name>
</gene>
<dbReference type="Proteomes" id="UP000184389">
    <property type="component" value="Unassembled WGS sequence"/>
</dbReference>
<keyword evidence="5 7" id="KW-1133">Transmembrane helix</keyword>
<evidence type="ECO:0000256" key="5">
    <source>
        <dbReference type="ARBA" id="ARBA00022989"/>
    </source>
</evidence>
<evidence type="ECO:0000259" key="8">
    <source>
        <dbReference type="PROSITE" id="PS50928"/>
    </source>
</evidence>
<dbReference type="InterPro" id="IPR045621">
    <property type="entry name" value="BPD_transp_1_N"/>
</dbReference>
<accession>A0A1M5SKC2</accession>
<dbReference type="Pfam" id="PF19300">
    <property type="entry name" value="BPD_transp_1_N"/>
    <property type="match status" value="1"/>
</dbReference>
<dbReference type="CDD" id="cd06261">
    <property type="entry name" value="TM_PBP2"/>
    <property type="match status" value="1"/>
</dbReference>
<dbReference type="OrthoDB" id="24153at2"/>
<evidence type="ECO:0000256" key="2">
    <source>
        <dbReference type="ARBA" id="ARBA00022448"/>
    </source>
</evidence>
<dbReference type="SUPFAM" id="SSF161098">
    <property type="entry name" value="MetI-like"/>
    <property type="match status" value="1"/>
</dbReference>
<name>A0A1M5SKC2_9FIRM</name>
<dbReference type="AlphaFoldDB" id="A0A1M5SKC2"/>
<organism evidence="9 10">
    <name type="scientific">Sporanaerobacter acetigenes DSM 13106</name>
    <dbReference type="NCBI Taxonomy" id="1123281"/>
    <lineage>
        <taxon>Bacteria</taxon>
        <taxon>Bacillati</taxon>
        <taxon>Bacillota</taxon>
        <taxon>Tissierellia</taxon>
        <taxon>Tissierellales</taxon>
        <taxon>Sporanaerobacteraceae</taxon>
        <taxon>Sporanaerobacter</taxon>
    </lineage>
</organism>
<dbReference type="InterPro" id="IPR035906">
    <property type="entry name" value="MetI-like_sf"/>
</dbReference>
<evidence type="ECO:0000256" key="4">
    <source>
        <dbReference type="ARBA" id="ARBA00022692"/>
    </source>
</evidence>
<evidence type="ECO:0000256" key="1">
    <source>
        <dbReference type="ARBA" id="ARBA00004651"/>
    </source>
</evidence>
<keyword evidence="2 7" id="KW-0813">Transport</keyword>
<keyword evidence="10" id="KW-1185">Reference proteome</keyword>
<dbReference type="EMBL" id="FQXR01000002">
    <property type="protein sequence ID" value="SHH39042.1"/>
    <property type="molecule type" value="Genomic_DNA"/>
</dbReference>
<evidence type="ECO:0000256" key="7">
    <source>
        <dbReference type="RuleBase" id="RU363032"/>
    </source>
</evidence>
<dbReference type="STRING" id="1123281.SAMN02745180_00199"/>
<feature type="transmembrane region" description="Helical" evidence="7">
    <location>
        <begin position="248"/>
        <end position="270"/>
    </location>
</feature>
<dbReference type="InterPro" id="IPR000515">
    <property type="entry name" value="MetI-like"/>
</dbReference>
<comment type="similarity">
    <text evidence="7">Belongs to the binding-protein-dependent transport system permease family.</text>
</comment>
<reference evidence="9 10" key="1">
    <citation type="submission" date="2016-11" db="EMBL/GenBank/DDBJ databases">
        <authorList>
            <person name="Jaros S."/>
            <person name="Januszkiewicz K."/>
            <person name="Wedrychowicz H."/>
        </authorList>
    </citation>
    <scope>NUCLEOTIDE SEQUENCE [LARGE SCALE GENOMIC DNA]</scope>
    <source>
        <strain evidence="9 10">DSM 13106</strain>
    </source>
</reference>
<dbReference type="PANTHER" id="PTHR30465:SF0">
    <property type="entry name" value="OLIGOPEPTIDE TRANSPORT SYSTEM PERMEASE PROTEIN APPB"/>
    <property type="match status" value="1"/>
</dbReference>
<dbReference type="GO" id="GO:0005886">
    <property type="term" value="C:plasma membrane"/>
    <property type="evidence" value="ECO:0007669"/>
    <property type="project" value="UniProtKB-SubCell"/>
</dbReference>
<dbReference type="PANTHER" id="PTHR30465">
    <property type="entry name" value="INNER MEMBRANE ABC TRANSPORTER"/>
    <property type="match status" value="1"/>
</dbReference>
<feature type="transmembrane region" description="Helical" evidence="7">
    <location>
        <begin position="106"/>
        <end position="129"/>
    </location>
</feature>
<feature type="domain" description="ABC transmembrane type-1" evidence="8">
    <location>
        <begin position="102"/>
        <end position="313"/>
    </location>
</feature>
<keyword evidence="4 7" id="KW-0812">Transmembrane</keyword>
<dbReference type="PROSITE" id="PS50928">
    <property type="entry name" value="ABC_TM1"/>
    <property type="match status" value="1"/>
</dbReference>
<dbReference type="Pfam" id="PF00528">
    <property type="entry name" value="BPD_transp_1"/>
    <property type="match status" value="1"/>
</dbReference>
<feature type="transmembrane region" description="Helical" evidence="7">
    <location>
        <begin position="296"/>
        <end position="320"/>
    </location>
</feature>
<feature type="transmembrane region" description="Helical" evidence="7">
    <location>
        <begin position="141"/>
        <end position="164"/>
    </location>
</feature>
<evidence type="ECO:0000256" key="6">
    <source>
        <dbReference type="ARBA" id="ARBA00023136"/>
    </source>
</evidence>
<evidence type="ECO:0000313" key="9">
    <source>
        <dbReference type="EMBL" id="SHH39042.1"/>
    </source>
</evidence>
<feature type="transmembrane region" description="Helical" evidence="7">
    <location>
        <begin position="194"/>
        <end position="213"/>
    </location>
</feature>
<sequence length="328" mass="37315">MVKYICKRILYMIFVFFVMSLVLFFLYNLIPGDPARAQLEPIKDTLTPEEYQFRYAQARKQLGLDDPTIIRYGKWMKGVLKGDFGMSSVYKQPVKGVVTVPLRNTVFINIFVIALVLLITIPLGIRTAVRKHSGFDKTIQVLTVVGYSIPIFIIALLFIFIFAVKLQWFPVSGMTTPNFKGTEFEHFLDTMYHLALPIIILVVTSLAGVTRYVRAAMIDALSMDYIKTARAKGLKEKVVIYSHAWKNALLPVITLIIAWIMSVFSGSLVIERMFNLHGMGNFYINALNNQDYNVALAIQLFYIIIALLSNLVTDISYGFVDPRVRIDQ</sequence>
<evidence type="ECO:0000256" key="3">
    <source>
        <dbReference type="ARBA" id="ARBA00022475"/>
    </source>
</evidence>
<evidence type="ECO:0000313" key="10">
    <source>
        <dbReference type="Proteomes" id="UP000184389"/>
    </source>
</evidence>
<dbReference type="GO" id="GO:0055085">
    <property type="term" value="P:transmembrane transport"/>
    <property type="evidence" value="ECO:0007669"/>
    <property type="project" value="InterPro"/>
</dbReference>
<dbReference type="Gene3D" id="1.10.3720.10">
    <property type="entry name" value="MetI-like"/>
    <property type="match status" value="1"/>
</dbReference>
<comment type="subcellular location">
    <subcellularLocation>
        <location evidence="1 7">Cell membrane</location>
        <topology evidence="1 7">Multi-pass membrane protein</topology>
    </subcellularLocation>
</comment>
<feature type="transmembrane region" description="Helical" evidence="7">
    <location>
        <begin position="9"/>
        <end position="30"/>
    </location>
</feature>
<proteinExistence type="inferred from homology"/>